<dbReference type="Pfam" id="PF12854">
    <property type="entry name" value="PPR_1"/>
    <property type="match status" value="2"/>
</dbReference>
<dbReference type="SMR" id="A0A314KMC0"/>
<evidence type="ECO:0000256" key="3">
    <source>
        <dbReference type="SAM" id="MobiDB-lite"/>
    </source>
</evidence>
<feature type="compositionally biased region" description="Polar residues" evidence="3">
    <location>
        <begin position="587"/>
        <end position="602"/>
    </location>
</feature>
<evidence type="ECO:0000256" key="1">
    <source>
        <dbReference type="ARBA" id="ARBA00022737"/>
    </source>
</evidence>
<feature type="repeat" description="PPR" evidence="2">
    <location>
        <begin position="174"/>
        <end position="208"/>
    </location>
</feature>
<dbReference type="Pfam" id="PF13041">
    <property type="entry name" value="PPR_2"/>
    <property type="match status" value="2"/>
</dbReference>
<feature type="repeat" description="PPR" evidence="2">
    <location>
        <begin position="14"/>
        <end position="49"/>
    </location>
</feature>
<dbReference type="PROSITE" id="PS51375">
    <property type="entry name" value="PPR"/>
    <property type="match status" value="6"/>
</dbReference>
<feature type="compositionally biased region" description="Polar residues" evidence="3">
    <location>
        <begin position="610"/>
        <end position="626"/>
    </location>
</feature>
<name>A0A314KMC0_NICAT</name>
<dbReference type="NCBIfam" id="TIGR00756">
    <property type="entry name" value="PPR"/>
    <property type="match status" value="6"/>
</dbReference>
<proteinExistence type="predicted"/>
<evidence type="ECO:0000313" key="4">
    <source>
        <dbReference type="EMBL" id="OIT30453.1"/>
    </source>
</evidence>
<reference evidence="4" key="1">
    <citation type="submission" date="2016-11" db="EMBL/GenBank/DDBJ databases">
        <title>The genome of Nicotiana attenuata.</title>
        <authorList>
            <person name="Xu S."/>
            <person name="Brockmoeller T."/>
            <person name="Gaquerel E."/>
            <person name="Navarro A."/>
            <person name="Kuhl H."/>
            <person name="Gase K."/>
            <person name="Ling Z."/>
            <person name="Zhou W."/>
            <person name="Kreitzer C."/>
            <person name="Stanke M."/>
            <person name="Tang H."/>
            <person name="Lyons E."/>
            <person name="Pandey P."/>
            <person name="Pandey S.P."/>
            <person name="Timmermann B."/>
            <person name="Baldwin I.T."/>
        </authorList>
    </citation>
    <scope>NUCLEOTIDE SEQUENCE [LARGE SCALE GENOMIC DNA]</scope>
    <source>
        <strain evidence="4">UT</strain>
    </source>
</reference>
<dbReference type="EMBL" id="MJEQ01001511">
    <property type="protein sequence ID" value="OIT30453.1"/>
    <property type="molecule type" value="Genomic_DNA"/>
</dbReference>
<dbReference type="PANTHER" id="PTHR47932:SF63">
    <property type="entry name" value="OS08G0290000 PROTEIN"/>
    <property type="match status" value="1"/>
</dbReference>
<accession>A0A314KMC0</accession>
<feature type="compositionally biased region" description="Basic and acidic residues" evidence="3">
    <location>
        <begin position="529"/>
        <end position="538"/>
    </location>
</feature>
<feature type="repeat" description="PPR" evidence="2">
    <location>
        <begin position="103"/>
        <end position="137"/>
    </location>
</feature>
<dbReference type="Proteomes" id="UP000187609">
    <property type="component" value="Unassembled WGS sequence"/>
</dbReference>
<keyword evidence="5" id="KW-1185">Reference proteome</keyword>
<feature type="repeat" description="PPR" evidence="2">
    <location>
        <begin position="138"/>
        <end position="172"/>
    </location>
</feature>
<dbReference type="InterPro" id="IPR002885">
    <property type="entry name" value="PPR_rpt"/>
</dbReference>
<feature type="repeat" description="PPR" evidence="2">
    <location>
        <begin position="209"/>
        <end position="243"/>
    </location>
</feature>
<keyword evidence="1" id="KW-0677">Repeat</keyword>
<dbReference type="PANTHER" id="PTHR47932">
    <property type="entry name" value="ATPASE EXPRESSION PROTEIN 3"/>
    <property type="match status" value="1"/>
</dbReference>
<feature type="compositionally biased region" description="Polar residues" evidence="3">
    <location>
        <begin position="512"/>
        <end position="527"/>
    </location>
</feature>
<gene>
    <name evidence="4" type="ORF">A4A49_14282</name>
</gene>
<comment type="caution">
    <text evidence="4">The sequence shown here is derived from an EMBL/GenBank/DDBJ whole genome shotgun (WGS) entry which is preliminary data.</text>
</comment>
<protein>
    <submittedName>
        <fullName evidence="4">Pentatricopeptide repeat-containing protein</fullName>
    </submittedName>
</protein>
<evidence type="ECO:0000313" key="5">
    <source>
        <dbReference type="Proteomes" id="UP000187609"/>
    </source>
</evidence>
<sequence>MGGSESDGILVKPDLVLYNTLIDGLCKVGRQEEGFKLMGNMRLESGYEPNTVTYNCLIDGFCKAGEIERSYELFDQMKKGGVVPNVITLNTLVDGMCKHGKPDRYTYNTLISYFSQKEQFATAHRVMKRMIDDGYFPNVVTYGALIHAYCLAGNVDEAIKIFQNMCSSTNVPPNTVIYNTLIDALCKSDKVETGISLLGDMKDKRVRPNTITYNAIFKGLQERNWVEKAFEIMDQMTENACVRHAVQVGKNGGSRDPVVPVGDASKCVTASSRDNIPVDRSLARVSNAVSLARDILMMKGTDQVVKIGNPMVEISAKVDEDRAVMNRVEHVAFQTATTDRVAATDNKGAVKDVPKAAVVQTKAGQFLEEKRGAEQDNSLKDIPTTTILSRIYTALGTAAQIEGATIGNERAVSQQEIAKKTGAETSGILADRVGNEVSMKANQLAADGVAREYAENSVRHVCPADIPTATLLRAEVAVKGADAKCARAPGAGQDRKEARQQSNMDNWTMISSKKATPNTKKVQQTEKAGTVRETKEQSLKSPPAATDDAGAQTARLEFAPAATDDAGAQTARLEFAPTRAGQLKGVSPNSLTKVDGITNNKTKGGWNEAVRSSSSQGNTPLVENTRQQSTFPVVRQNVSKAIITQNAFDALTHEEDVGVNLPALRDDNVRQIILPRPSSEGQSNGQRVSAVQDNKAGLCDRTNDAIEVVEKAEATDALNGGAKRDNTSVKKIENWTIVSSKKGTPNNFKMQQTEKISTDALATV</sequence>
<feature type="region of interest" description="Disordered" evidence="3">
    <location>
        <begin position="584"/>
        <end position="626"/>
    </location>
</feature>
<feature type="region of interest" description="Disordered" evidence="3">
    <location>
        <begin position="512"/>
        <end position="548"/>
    </location>
</feature>
<evidence type="ECO:0000256" key="2">
    <source>
        <dbReference type="PROSITE-ProRule" id="PRU00708"/>
    </source>
</evidence>
<feature type="repeat" description="PPR" evidence="2">
    <location>
        <begin position="50"/>
        <end position="84"/>
    </location>
</feature>
<organism evidence="4 5">
    <name type="scientific">Nicotiana attenuata</name>
    <name type="common">Coyote tobacco</name>
    <dbReference type="NCBI Taxonomy" id="49451"/>
    <lineage>
        <taxon>Eukaryota</taxon>
        <taxon>Viridiplantae</taxon>
        <taxon>Streptophyta</taxon>
        <taxon>Embryophyta</taxon>
        <taxon>Tracheophyta</taxon>
        <taxon>Spermatophyta</taxon>
        <taxon>Magnoliopsida</taxon>
        <taxon>eudicotyledons</taxon>
        <taxon>Gunneridae</taxon>
        <taxon>Pentapetalae</taxon>
        <taxon>asterids</taxon>
        <taxon>lamiids</taxon>
        <taxon>Solanales</taxon>
        <taxon>Solanaceae</taxon>
        <taxon>Nicotianoideae</taxon>
        <taxon>Nicotianeae</taxon>
        <taxon>Nicotiana</taxon>
    </lineage>
</organism>
<dbReference type="GO" id="GO:0003729">
    <property type="term" value="F:mRNA binding"/>
    <property type="evidence" value="ECO:0007669"/>
    <property type="project" value="TreeGrafter"/>
</dbReference>
<dbReference type="InterPro" id="IPR011990">
    <property type="entry name" value="TPR-like_helical_dom_sf"/>
</dbReference>
<dbReference type="Gene3D" id="1.25.40.10">
    <property type="entry name" value="Tetratricopeptide repeat domain"/>
    <property type="match status" value="3"/>
</dbReference>
<dbReference type="Gramene" id="OIT30453">
    <property type="protein sequence ID" value="OIT30453"/>
    <property type="gene ID" value="A4A49_14282"/>
</dbReference>
<dbReference type="AlphaFoldDB" id="A0A314KMC0"/>